<dbReference type="VEuPathDB" id="FungiDB:I7I52_04629"/>
<sequence length="73" mass="8440">MNKLLTRQPFAFRTSTPPRLLSPSAPCPLRPRWLHDSSQHPKHQHSSWLQVVQDPDCRTSLFCASSLLYLLKD</sequence>
<name>A0A8H8CXH3_AJECA</name>
<dbReference type="EMBL" id="JAEVHI010000004">
    <property type="protein sequence ID" value="KAG5293344.1"/>
    <property type="molecule type" value="Genomic_DNA"/>
</dbReference>
<comment type="caution">
    <text evidence="1">The sequence shown here is derived from an EMBL/GenBank/DDBJ whole genome shotgun (WGS) entry which is preliminary data.</text>
</comment>
<accession>A0A8H8CXH3</accession>
<gene>
    <name evidence="1" type="ORF">I7I52_04629</name>
</gene>
<reference evidence="1 2" key="1">
    <citation type="submission" date="2021-01" db="EMBL/GenBank/DDBJ databases">
        <title>Chromosome-level genome assembly of a human fungal pathogen reveals clustering of transcriptionally co-regulated genes.</title>
        <authorList>
            <person name="Voorhies M."/>
            <person name="Cohen S."/>
            <person name="Shea T.P."/>
            <person name="Petrus S."/>
            <person name="Munoz J.F."/>
            <person name="Poplawski S."/>
            <person name="Goldman W.E."/>
            <person name="Michael T."/>
            <person name="Cuomo C.A."/>
            <person name="Sil A."/>
            <person name="Beyhan S."/>
        </authorList>
    </citation>
    <scope>NUCLEOTIDE SEQUENCE [LARGE SCALE GENOMIC DNA]</scope>
    <source>
        <strain evidence="1 2">G184AR</strain>
    </source>
</reference>
<dbReference type="Proteomes" id="UP000670092">
    <property type="component" value="Unassembled WGS sequence"/>
</dbReference>
<proteinExistence type="predicted"/>
<evidence type="ECO:0000313" key="2">
    <source>
        <dbReference type="Proteomes" id="UP000670092"/>
    </source>
</evidence>
<protein>
    <submittedName>
        <fullName evidence="1">Uncharacterized protein</fullName>
    </submittedName>
</protein>
<dbReference type="AlphaFoldDB" id="A0A8H8CXH3"/>
<evidence type="ECO:0000313" key="1">
    <source>
        <dbReference type="EMBL" id="KAG5293344.1"/>
    </source>
</evidence>
<organism evidence="1 2">
    <name type="scientific">Ajellomyces capsulatus</name>
    <name type="common">Darling's disease fungus</name>
    <name type="synonym">Histoplasma capsulatum</name>
    <dbReference type="NCBI Taxonomy" id="5037"/>
    <lineage>
        <taxon>Eukaryota</taxon>
        <taxon>Fungi</taxon>
        <taxon>Dikarya</taxon>
        <taxon>Ascomycota</taxon>
        <taxon>Pezizomycotina</taxon>
        <taxon>Eurotiomycetes</taxon>
        <taxon>Eurotiomycetidae</taxon>
        <taxon>Onygenales</taxon>
        <taxon>Ajellomycetaceae</taxon>
        <taxon>Histoplasma</taxon>
    </lineage>
</organism>